<dbReference type="OrthoDB" id="196847at2759"/>
<dbReference type="Gene3D" id="3.40.630.30">
    <property type="match status" value="1"/>
</dbReference>
<dbReference type="AlphaFoldDB" id="A0A1E3PJI4"/>
<dbReference type="EMBL" id="KV454410">
    <property type="protein sequence ID" value="ODQ65364.1"/>
    <property type="molecule type" value="Genomic_DNA"/>
</dbReference>
<dbReference type="PROSITE" id="PS51186">
    <property type="entry name" value="GNAT"/>
    <property type="match status" value="1"/>
</dbReference>
<dbReference type="Proteomes" id="UP000095009">
    <property type="component" value="Unassembled WGS sequence"/>
</dbReference>
<keyword evidence="3" id="KW-1185">Reference proteome</keyword>
<evidence type="ECO:0000259" key="1">
    <source>
        <dbReference type="PROSITE" id="PS51186"/>
    </source>
</evidence>
<dbReference type="InterPro" id="IPR016181">
    <property type="entry name" value="Acyl_CoA_acyltransferase"/>
</dbReference>
<organism evidence="2 3">
    <name type="scientific">Nadsonia fulvescens var. elongata DSM 6958</name>
    <dbReference type="NCBI Taxonomy" id="857566"/>
    <lineage>
        <taxon>Eukaryota</taxon>
        <taxon>Fungi</taxon>
        <taxon>Dikarya</taxon>
        <taxon>Ascomycota</taxon>
        <taxon>Saccharomycotina</taxon>
        <taxon>Dipodascomycetes</taxon>
        <taxon>Dipodascales</taxon>
        <taxon>Dipodascales incertae sedis</taxon>
        <taxon>Nadsonia</taxon>
    </lineage>
</organism>
<evidence type="ECO:0000313" key="2">
    <source>
        <dbReference type="EMBL" id="ODQ65364.1"/>
    </source>
</evidence>
<dbReference type="GO" id="GO:0016747">
    <property type="term" value="F:acyltransferase activity, transferring groups other than amino-acyl groups"/>
    <property type="evidence" value="ECO:0007669"/>
    <property type="project" value="InterPro"/>
</dbReference>
<accession>A0A1E3PJI4</accession>
<sequence length="386" mass="45738">MFRLYFDRCKTNSDNDRLHIRGEEYSIKRIHKNLIFGEVLPYACLYNKVFRDDPLHLLLFRPIYRYSATTLDIVNSRLLFMAQQDSLLTPYHLVDPIEDDTPLLSLKQENPEEQILAYERLLCHQVGRMHAVFTQHDTLSYGIYHLHQSNQHEEEKLVGEITWYLPNNILTAYERRNSRFLRYFGFGIVNWLRRKYYNIKTGILRQLYKSIDNELLFNNFLPPAYDYRRDQYFDKNDEVEGQCFLSTTRDSAELLASLSDHELVDCPYRFSDYVYLHWIMIDPEYQGKGIGKMLIDYSLCEIPNVSSIPDKIWGLINWGYKGPQKIYVISSAAGKRLYEKLGFKCIYEFQFSTNDCVQPENSENEQDDKSVDENVETVTYGLELVR</sequence>
<proteinExistence type="predicted"/>
<feature type="domain" description="N-acetyltransferase" evidence="1">
    <location>
        <begin position="211"/>
        <end position="365"/>
    </location>
</feature>
<name>A0A1E3PJI4_9ASCO</name>
<dbReference type="InterPro" id="IPR000182">
    <property type="entry name" value="GNAT_dom"/>
</dbReference>
<dbReference type="SUPFAM" id="SSF55729">
    <property type="entry name" value="Acyl-CoA N-acyltransferases (Nat)"/>
    <property type="match status" value="1"/>
</dbReference>
<protein>
    <recommendedName>
        <fullName evidence="1">N-acetyltransferase domain-containing protein</fullName>
    </recommendedName>
</protein>
<gene>
    <name evidence="2" type="ORF">NADFUDRAFT_83362</name>
</gene>
<evidence type="ECO:0000313" key="3">
    <source>
        <dbReference type="Proteomes" id="UP000095009"/>
    </source>
</evidence>
<dbReference type="Pfam" id="PF13508">
    <property type="entry name" value="Acetyltransf_7"/>
    <property type="match status" value="1"/>
</dbReference>
<dbReference type="CDD" id="cd04301">
    <property type="entry name" value="NAT_SF"/>
    <property type="match status" value="1"/>
</dbReference>
<reference evidence="2 3" key="1">
    <citation type="journal article" date="2016" name="Proc. Natl. Acad. Sci. U.S.A.">
        <title>Comparative genomics of biotechnologically important yeasts.</title>
        <authorList>
            <person name="Riley R."/>
            <person name="Haridas S."/>
            <person name="Wolfe K.H."/>
            <person name="Lopes M.R."/>
            <person name="Hittinger C.T."/>
            <person name="Goeker M."/>
            <person name="Salamov A.A."/>
            <person name="Wisecaver J.H."/>
            <person name="Long T.M."/>
            <person name="Calvey C.H."/>
            <person name="Aerts A.L."/>
            <person name="Barry K.W."/>
            <person name="Choi C."/>
            <person name="Clum A."/>
            <person name="Coughlan A.Y."/>
            <person name="Deshpande S."/>
            <person name="Douglass A.P."/>
            <person name="Hanson S.J."/>
            <person name="Klenk H.-P."/>
            <person name="LaButti K.M."/>
            <person name="Lapidus A."/>
            <person name="Lindquist E.A."/>
            <person name="Lipzen A.M."/>
            <person name="Meier-Kolthoff J.P."/>
            <person name="Ohm R.A."/>
            <person name="Otillar R.P."/>
            <person name="Pangilinan J.L."/>
            <person name="Peng Y."/>
            <person name="Rokas A."/>
            <person name="Rosa C.A."/>
            <person name="Scheuner C."/>
            <person name="Sibirny A.A."/>
            <person name="Slot J.C."/>
            <person name="Stielow J.B."/>
            <person name="Sun H."/>
            <person name="Kurtzman C.P."/>
            <person name="Blackwell M."/>
            <person name="Grigoriev I.V."/>
            <person name="Jeffries T.W."/>
        </authorList>
    </citation>
    <scope>NUCLEOTIDE SEQUENCE [LARGE SCALE GENOMIC DNA]</scope>
    <source>
        <strain evidence="2 3">DSM 6958</strain>
    </source>
</reference>